<reference evidence="2 3" key="1">
    <citation type="submission" date="2017-07" db="EMBL/GenBank/DDBJ databases">
        <title>Phylogenetic study on the rhizospheric bacterium Ochrobactrum sp. A44.</title>
        <authorList>
            <person name="Krzyzanowska D.M."/>
            <person name="Ossowicki A."/>
            <person name="Rajewska M."/>
            <person name="Maciag T."/>
            <person name="Kaczynski Z."/>
            <person name="Czerwicka M."/>
            <person name="Jafra S."/>
        </authorList>
    </citation>
    <scope>NUCLEOTIDE SEQUENCE [LARGE SCALE GENOMIC DNA]</scope>
    <source>
        <strain evidence="2 3">DSM 7216</strain>
    </source>
</reference>
<evidence type="ECO:0000259" key="1">
    <source>
        <dbReference type="Pfam" id="PF06742"/>
    </source>
</evidence>
<dbReference type="InterPro" id="IPR037049">
    <property type="entry name" value="DUF1214_C_sf"/>
</dbReference>
<proteinExistence type="predicted"/>
<evidence type="ECO:0000313" key="3">
    <source>
        <dbReference type="Proteomes" id="UP000215590"/>
    </source>
</evidence>
<accession>A0A256FXQ3</accession>
<dbReference type="InterPro" id="IPR010621">
    <property type="entry name" value="DUF1214"/>
</dbReference>
<feature type="domain" description="DUF1214" evidence="1">
    <location>
        <begin position="73"/>
        <end position="172"/>
    </location>
</feature>
<comment type="caution">
    <text evidence="2">The sequence shown here is derived from an EMBL/GenBank/DDBJ whole genome shotgun (WGS) entry which is preliminary data.</text>
</comment>
<keyword evidence="3" id="KW-1185">Reference proteome</keyword>
<dbReference type="Pfam" id="PF06742">
    <property type="entry name" value="DUF1214"/>
    <property type="match status" value="1"/>
</dbReference>
<dbReference type="InterPro" id="IPR012038">
    <property type="entry name" value="UCP009471"/>
</dbReference>
<dbReference type="PIRSF" id="PIRSF009471">
    <property type="entry name" value="UCP009471"/>
    <property type="match status" value="1"/>
</dbReference>
<dbReference type="AlphaFoldDB" id="A0A256FXQ3"/>
<name>A0A256FXQ3_9HYPH</name>
<dbReference type="OrthoDB" id="7837485at2"/>
<dbReference type="Proteomes" id="UP000215590">
    <property type="component" value="Unassembled WGS sequence"/>
</dbReference>
<protein>
    <recommendedName>
        <fullName evidence="1">DUF1214 domain-containing protein</fullName>
    </recommendedName>
</protein>
<evidence type="ECO:0000313" key="2">
    <source>
        <dbReference type="EMBL" id="OYR19536.1"/>
    </source>
</evidence>
<dbReference type="RefSeq" id="WP_094506632.1">
    <property type="nucleotide sequence ID" value="NZ_JBHEEK010000004.1"/>
</dbReference>
<dbReference type="Gene3D" id="2.60.120.600">
    <property type="entry name" value="Domain of unknown function DUF1214, C-terminal domain"/>
    <property type="match status" value="1"/>
</dbReference>
<sequence>MLKTILKVMTVLAIAIGGGIWATDYALDHFDGFGELQLGAWNAYPASGTSDADPYSKARAARKASLALGTAEGLPFYARRDSNGRELVRGCSYRLTGLTPSARFWTLYPATSNLEPITPREGLPTALHSRDVLYENDGSVEITVGPNASPDNWLPVDGSGSFVLVMTLYDTPAASSSGLIDLVMPRIVPLAILEACRG</sequence>
<dbReference type="SUPFAM" id="SSF160935">
    <property type="entry name" value="VPA0735-like"/>
    <property type="match status" value="1"/>
</dbReference>
<organism evidence="2 3">
    <name type="scientific">Brucella thiophenivorans</name>
    <dbReference type="NCBI Taxonomy" id="571255"/>
    <lineage>
        <taxon>Bacteria</taxon>
        <taxon>Pseudomonadati</taxon>
        <taxon>Pseudomonadota</taxon>
        <taxon>Alphaproteobacteria</taxon>
        <taxon>Hyphomicrobiales</taxon>
        <taxon>Brucellaceae</taxon>
        <taxon>Brucella/Ochrobactrum group</taxon>
        <taxon>Brucella</taxon>
    </lineage>
</organism>
<gene>
    <name evidence="2" type="ORF">CEV31_1818</name>
</gene>
<dbReference type="EMBL" id="NNRJ01000016">
    <property type="protein sequence ID" value="OYR19536.1"/>
    <property type="molecule type" value="Genomic_DNA"/>
</dbReference>